<dbReference type="Gene3D" id="3.40.630.30">
    <property type="match status" value="1"/>
</dbReference>
<dbReference type="Gene3D" id="3.40.630.90">
    <property type="match status" value="1"/>
</dbReference>
<dbReference type="InParanoid" id="B3SBH5"/>
<protein>
    <recommendedName>
        <fullName evidence="1">N-acetyltransferase domain-containing protein</fullName>
    </recommendedName>
</protein>
<dbReference type="OrthoDB" id="5771378at2759"/>
<dbReference type="GeneID" id="6758808"/>
<organism evidence="2 3">
    <name type="scientific">Trichoplax adhaerens</name>
    <name type="common">Trichoplax reptans</name>
    <dbReference type="NCBI Taxonomy" id="10228"/>
    <lineage>
        <taxon>Eukaryota</taxon>
        <taxon>Metazoa</taxon>
        <taxon>Placozoa</taxon>
        <taxon>Uniplacotomia</taxon>
        <taxon>Trichoplacea</taxon>
        <taxon>Trichoplacidae</taxon>
        <taxon>Trichoplax</taxon>
    </lineage>
</organism>
<feature type="domain" description="N-acetyltransferase" evidence="1">
    <location>
        <begin position="1"/>
        <end position="128"/>
    </location>
</feature>
<dbReference type="EMBL" id="DS985264">
    <property type="protein sequence ID" value="EDV19957.1"/>
    <property type="molecule type" value="Genomic_DNA"/>
</dbReference>
<dbReference type="PANTHER" id="PTHR47237">
    <property type="entry name" value="SLL0310 PROTEIN"/>
    <property type="match status" value="1"/>
</dbReference>
<dbReference type="Pfam" id="PF00583">
    <property type="entry name" value="Acetyltransf_1"/>
    <property type="match status" value="1"/>
</dbReference>
<dbReference type="CTD" id="6758808"/>
<dbReference type="HOGENOM" id="CLU_054109_0_0_1"/>
<dbReference type="GO" id="GO:0016747">
    <property type="term" value="F:acyltransferase activity, transferring groups other than amino-acyl groups"/>
    <property type="evidence" value="ECO:0007669"/>
    <property type="project" value="InterPro"/>
</dbReference>
<accession>B3SBH5</accession>
<dbReference type="Proteomes" id="UP000009022">
    <property type="component" value="Unassembled WGS sequence"/>
</dbReference>
<dbReference type="PROSITE" id="PS51186">
    <property type="entry name" value="GNAT"/>
    <property type="match status" value="1"/>
</dbReference>
<evidence type="ECO:0000313" key="3">
    <source>
        <dbReference type="Proteomes" id="UP000009022"/>
    </source>
</evidence>
<evidence type="ECO:0000259" key="1">
    <source>
        <dbReference type="PROSITE" id="PS51186"/>
    </source>
</evidence>
<dbReference type="InterPro" id="IPR000182">
    <property type="entry name" value="GNAT_dom"/>
</dbReference>
<dbReference type="CDD" id="cd04301">
    <property type="entry name" value="NAT_SF"/>
    <property type="match status" value="1"/>
</dbReference>
<dbReference type="KEGG" id="tad:TRIADDRAFT_61619"/>
<dbReference type="SUPFAM" id="SSF55729">
    <property type="entry name" value="Acyl-CoA N-acyltransferases (Nat)"/>
    <property type="match status" value="1"/>
</dbReference>
<dbReference type="eggNOG" id="ENOG502S9B9">
    <property type="taxonomic scope" value="Eukaryota"/>
</dbReference>
<dbReference type="InterPro" id="IPR052729">
    <property type="entry name" value="Acyl/Acetyltrans_Enzymes"/>
</dbReference>
<sequence length="262" mass="29717">MADSESWNPGCKDATTFHQADPTGFFIGLLNDQPIACISAVKYEEFAFIGYYIVEKEYRGKGYGLKLFQHAMNTVKDYKKIGLDAVLQQVSNYQKFGFQTVHRNMRYIGPIGKLESPCDNIVEAKSVAFDKMVEYDRHFSPGLRKYFLASLMNTGTDRSLVYLDNDKAIQGYGTIRKAVLGYRIGPLYAENTDIAETLIRALVETFQDCKILLDVPMENEMGIKLVEKLQLEAIFETVRMYTDGTYAYDVNKVFAVTCLELG</sequence>
<dbReference type="Pfam" id="PF18014">
    <property type="entry name" value="Acetyltransf_18"/>
    <property type="match status" value="1"/>
</dbReference>
<dbReference type="RefSeq" id="XP_002117547.1">
    <property type="nucleotide sequence ID" value="XM_002117511.1"/>
</dbReference>
<dbReference type="STRING" id="10228.B3SBH5"/>
<gene>
    <name evidence="2" type="ORF">TRIADDRAFT_61619</name>
</gene>
<reference evidence="2 3" key="1">
    <citation type="journal article" date="2008" name="Nature">
        <title>The Trichoplax genome and the nature of placozoans.</title>
        <authorList>
            <person name="Srivastava M."/>
            <person name="Begovic E."/>
            <person name="Chapman J."/>
            <person name="Putnam N.H."/>
            <person name="Hellsten U."/>
            <person name="Kawashima T."/>
            <person name="Kuo A."/>
            <person name="Mitros T."/>
            <person name="Salamov A."/>
            <person name="Carpenter M.L."/>
            <person name="Signorovitch A.Y."/>
            <person name="Moreno M.A."/>
            <person name="Kamm K."/>
            <person name="Grimwood J."/>
            <person name="Schmutz J."/>
            <person name="Shapiro H."/>
            <person name="Grigoriev I.V."/>
            <person name="Buss L.W."/>
            <person name="Schierwater B."/>
            <person name="Dellaporta S.L."/>
            <person name="Rokhsar D.S."/>
        </authorList>
    </citation>
    <scope>NUCLEOTIDE SEQUENCE [LARGE SCALE GENOMIC DNA]</scope>
    <source>
        <strain evidence="2 3">Grell-BS-1999</strain>
    </source>
</reference>
<dbReference type="InterPro" id="IPR041496">
    <property type="entry name" value="YitH/HolE_GNAT"/>
</dbReference>
<evidence type="ECO:0000313" key="2">
    <source>
        <dbReference type="EMBL" id="EDV19957.1"/>
    </source>
</evidence>
<dbReference type="InterPro" id="IPR016181">
    <property type="entry name" value="Acyl_CoA_acyltransferase"/>
</dbReference>
<keyword evidence="3" id="KW-1185">Reference proteome</keyword>
<dbReference type="OMA" id="FEHLCVF"/>
<dbReference type="PhylomeDB" id="B3SBH5"/>
<dbReference type="AlphaFoldDB" id="B3SBH5"/>
<proteinExistence type="predicted"/>
<name>B3SBH5_TRIAD</name>
<dbReference type="PANTHER" id="PTHR47237:SF1">
    <property type="entry name" value="SLL0310 PROTEIN"/>
    <property type="match status" value="1"/>
</dbReference>